<comment type="caution">
    <text evidence="2">The sequence shown here is derived from an EMBL/GenBank/DDBJ whole genome shotgun (WGS) entry which is preliminary data.</text>
</comment>
<evidence type="ECO:0000313" key="2">
    <source>
        <dbReference type="EMBL" id="MEE2050873.1"/>
    </source>
</evidence>
<sequence>MDFLDVFRGFREKKPSMVLRNRWTAVFGLSATFLFMLAWLGGVVHAFDTEIGMYNWGWFFHPLFHPLFYWFFLKVSFFTHVELKGDSVVVNNFFMKHTFPARMVSRVLWEGGVDIVLVDGSKWWCINLGGSLLGALAGFPTNRRCAREIEAFAEAKKRERQAGEGDRVVTSPHLNLGFLLGAALVSFVLIYLLGLVLA</sequence>
<reference evidence="2 3" key="1">
    <citation type="submission" date="2023-07" db="EMBL/GenBank/DDBJ databases">
        <authorList>
            <person name="Girao M."/>
            <person name="Carvalho M.F."/>
        </authorList>
    </citation>
    <scope>NUCLEOTIDE SEQUENCE [LARGE SCALE GENOMIC DNA]</scope>
    <source>
        <strain evidence="2 3">66/93</strain>
    </source>
</reference>
<protein>
    <submittedName>
        <fullName evidence="2">Uncharacterized protein</fullName>
    </submittedName>
</protein>
<keyword evidence="1" id="KW-0472">Membrane</keyword>
<proteinExistence type="predicted"/>
<accession>A0ABU7KNL8</accession>
<keyword evidence="1" id="KW-1133">Transmembrane helix</keyword>
<keyword evidence="1" id="KW-0812">Transmembrane</keyword>
<gene>
    <name evidence="2" type="ORF">Q8A49_10235</name>
</gene>
<dbReference type="Proteomes" id="UP001348641">
    <property type="component" value="Unassembled WGS sequence"/>
</dbReference>
<organism evidence="2 3">
    <name type="scientific">Nocardiopsis tropica</name>
    <dbReference type="NCBI Taxonomy" id="109330"/>
    <lineage>
        <taxon>Bacteria</taxon>
        <taxon>Bacillati</taxon>
        <taxon>Actinomycetota</taxon>
        <taxon>Actinomycetes</taxon>
        <taxon>Streptosporangiales</taxon>
        <taxon>Nocardiopsidaceae</taxon>
        <taxon>Nocardiopsis</taxon>
    </lineage>
</organism>
<evidence type="ECO:0000256" key="1">
    <source>
        <dbReference type="SAM" id="Phobius"/>
    </source>
</evidence>
<name>A0ABU7KNL8_9ACTN</name>
<feature type="transmembrane region" description="Helical" evidence="1">
    <location>
        <begin position="176"/>
        <end position="197"/>
    </location>
</feature>
<evidence type="ECO:0000313" key="3">
    <source>
        <dbReference type="Proteomes" id="UP001348641"/>
    </source>
</evidence>
<dbReference type="RefSeq" id="WP_330158047.1">
    <property type="nucleotide sequence ID" value="NZ_BAAAJA010000008.1"/>
</dbReference>
<dbReference type="EMBL" id="JAUUCC010000020">
    <property type="protein sequence ID" value="MEE2050873.1"/>
    <property type="molecule type" value="Genomic_DNA"/>
</dbReference>
<feature type="transmembrane region" description="Helical" evidence="1">
    <location>
        <begin position="23"/>
        <end position="47"/>
    </location>
</feature>
<feature type="transmembrane region" description="Helical" evidence="1">
    <location>
        <begin position="53"/>
        <end position="73"/>
    </location>
</feature>